<evidence type="ECO:0000256" key="3">
    <source>
        <dbReference type="ARBA" id="ARBA00022603"/>
    </source>
</evidence>
<evidence type="ECO:0000313" key="12">
    <source>
        <dbReference type="EMBL" id="KAK6222443.1"/>
    </source>
</evidence>
<dbReference type="InterPro" id="IPR001227">
    <property type="entry name" value="Ac_transferase_dom_sf"/>
</dbReference>
<feature type="region of interest" description="Disordered" evidence="8">
    <location>
        <begin position="134"/>
        <end position="154"/>
    </location>
</feature>
<dbReference type="GO" id="GO:0004312">
    <property type="term" value="F:fatty acid synthase activity"/>
    <property type="evidence" value="ECO:0007669"/>
    <property type="project" value="TreeGrafter"/>
</dbReference>
<dbReference type="GO" id="GO:0016491">
    <property type="term" value="F:oxidoreductase activity"/>
    <property type="evidence" value="ECO:0007669"/>
    <property type="project" value="UniProtKB-KW"/>
</dbReference>
<dbReference type="Pfam" id="PF08659">
    <property type="entry name" value="KR"/>
    <property type="match status" value="1"/>
</dbReference>
<dbReference type="Gene3D" id="3.40.366.10">
    <property type="entry name" value="Malonyl-Coenzyme A Acyl Carrier Protein, domain 2"/>
    <property type="match status" value="1"/>
</dbReference>
<evidence type="ECO:0000256" key="6">
    <source>
        <dbReference type="ARBA" id="ARBA00023268"/>
    </source>
</evidence>
<dbReference type="Pfam" id="PF21089">
    <property type="entry name" value="PKS_DH_N"/>
    <property type="match status" value="1"/>
</dbReference>
<dbReference type="InterPro" id="IPR036736">
    <property type="entry name" value="ACP-like_sf"/>
</dbReference>
<gene>
    <name evidence="12" type="ORF">QIS74_04145</name>
</gene>
<dbReference type="SMART" id="SM00825">
    <property type="entry name" value="PKS_KS"/>
    <property type="match status" value="1"/>
</dbReference>
<dbReference type="Gene3D" id="3.40.47.10">
    <property type="match status" value="1"/>
</dbReference>
<dbReference type="InterPro" id="IPR049552">
    <property type="entry name" value="PKS_DH_N"/>
</dbReference>
<keyword evidence="6" id="KW-0511">Multifunctional enzyme</keyword>
<feature type="domain" description="PKS/mFAS DH" evidence="11">
    <location>
        <begin position="1014"/>
        <end position="1383"/>
    </location>
</feature>
<dbReference type="InterPro" id="IPR016035">
    <property type="entry name" value="Acyl_Trfase/lysoPLipase"/>
</dbReference>
<dbReference type="PROSITE" id="PS52004">
    <property type="entry name" value="KS3_2"/>
    <property type="match status" value="1"/>
</dbReference>
<dbReference type="PROSITE" id="PS50075">
    <property type="entry name" value="CARRIER"/>
    <property type="match status" value="1"/>
</dbReference>
<dbReference type="InterPro" id="IPR009081">
    <property type="entry name" value="PP-bd_ACP"/>
</dbReference>
<feature type="region of interest" description="Disordered" evidence="8">
    <location>
        <begin position="913"/>
        <end position="933"/>
    </location>
</feature>
<reference evidence="12 13" key="1">
    <citation type="submission" date="2023-04" db="EMBL/GenBank/DDBJ databases">
        <title>Colletotrichum tabacum stain YC1 causing leaf anthracnose on Nicotiana tabacum(L.) cv.</title>
        <authorList>
            <person name="Ji Z."/>
            <person name="Wang M."/>
            <person name="Zhang J."/>
            <person name="Wang N."/>
            <person name="Zhou Z."/>
        </authorList>
    </citation>
    <scope>NUCLEOTIDE SEQUENCE [LARGE SCALE GENOMIC DNA]</scope>
    <source>
        <strain evidence="12 13">YC1</strain>
    </source>
</reference>
<dbReference type="InterPro" id="IPR016039">
    <property type="entry name" value="Thiolase-like"/>
</dbReference>
<dbReference type="Pfam" id="PF16197">
    <property type="entry name" value="KAsynt_C_assoc"/>
    <property type="match status" value="1"/>
</dbReference>
<keyword evidence="5" id="KW-0560">Oxidoreductase</keyword>
<dbReference type="InterPro" id="IPR057326">
    <property type="entry name" value="KR_dom"/>
</dbReference>
<dbReference type="SMART" id="SM00823">
    <property type="entry name" value="PKS_PP"/>
    <property type="match status" value="1"/>
</dbReference>
<dbReference type="SUPFAM" id="SSF53901">
    <property type="entry name" value="Thiolase-like"/>
    <property type="match status" value="1"/>
</dbReference>
<evidence type="ECO:0000259" key="11">
    <source>
        <dbReference type="PROSITE" id="PS52019"/>
    </source>
</evidence>
<dbReference type="GO" id="GO:0006633">
    <property type="term" value="P:fatty acid biosynthetic process"/>
    <property type="evidence" value="ECO:0007669"/>
    <property type="project" value="InterPro"/>
</dbReference>
<dbReference type="CDD" id="cd00833">
    <property type="entry name" value="PKS"/>
    <property type="match status" value="1"/>
</dbReference>
<dbReference type="InterPro" id="IPR020841">
    <property type="entry name" value="PKS_Beta-ketoAc_synthase_dom"/>
</dbReference>
<dbReference type="Gene3D" id="3.10.129.110">
    <property type="entry name" value="Polyketide synthase dehydratase"/>
    <property type="match status" value="1"/>
</dbReference>
<organism evidence="12 13">
    <name type="scientific">Colletotrichum tabaci</name>
    <dbReference type="NCBI Taxonomy" id="1209068"/>
    <lineage>
        <taxon>Eukaryota</taxon>
        <taxon>Fungi</taxon>
        <taxon>Dikarya</taxon>
        <taxon>Ascomycota</taxon>
        <taxon>Pezizomycotina</taxon>
        <taxon>Sordariomycetes</taxon>
        <taxon>Hypocreomycetidae</taxon>
        <taxon>Glomerellales</taxon>
        <taxon>Glomerellaceae</taxon>
        <taxon>Colletotrichum</taxon>
        <taxon>Colletotrichum destructivum species complex</taxon>
    </lineage>
</organism>
<feature type="active site" description="Proton acceptor; for dehydratase activity" evidence="7">
    <location>
        <position position="1047"/>
    </location>
</feature>
<evidence type="ECO:0000256" key="8">
    <source>
        <dbReference type="SAM" id="MobiDB-lite"/>
    </source>
</evidence>
<dbReference type="GO" id="GO:0044550">
    <property type="term" value="P:secondary metabolite biosynthetic process"/>
    <property type="evidence" value="ECO:0007669"/>
    <property type="project" value="UniProtKB-ARBA"/>
</dbReference>
<keyword evidence="13" id="KW-1185">Reference proteome</keyword>
<dbReference type="SUPFAM" id="SSF47336">
    <property type="entry name" value="ACP-like"/>
    <property type="match status" value="1"/>
</dbReference>
<dbReference type="InterPro" id="IPR014030">
    <property type="entry name" value="Ketoacyl_synth_N"/>
</dbReference>
<evidence type="ECO:0000256" key="1">
    <source>
        <dbReference type="ARBA" id="ARBA00022450"/>
    </source>
</evidence>
<dbReference type="InterPro" id="IPR049900">
    <property type="entry name" value="PKS_mFAS_DH"/>
</dbReference>
<accession>A0AAV9TJ70</accession>
<dbReference type="SUPFAM" id="SSF55048">
    <property type="entry name" value="Probable ACP-binding domain of malonyl-CoA ACP transacylase"/>
    <property type="match status" value="1"/>
</dbReference>
<dbReference type="InterPro" id="IPR032821">
    <property type="entry name" value="PKS_assoc"/>
</dbReference>
<dbReference type="InterPro" id="IPR042104">
    <property type="entry name" value="PKS_dehydratase_sf"/>
</dbReference>
<dbReference type="InterPro" id="IPR014031">
    <property type="entry name" value="Ketoacyl_synth_C"/>
</dbReference>
<dbReference type="InterPro" id="IPR020806">
    <property type="entry name" value="PKS_PP-bd"/>
</dbReference>
<dbReference type="PANTHER" id="PTHR43775">
    <property type="entry name" value="FATTY ACID SYNTHASE"/>
    <property type="match status" value="1"/>
</dbReference>
<dbReference type="Pfam" id="PF00550">
    <property type="entry name" value="PP-binding"/>
    <property type="match status" value="1"/>
</dbReference>
<dbReference type="Gene3D" id="1.10.1200.10">
    <property type="entry name" value="ACP-like"/>
    <property type="match status" value="1"/>
</dbReference>
<keyword evidence="3" id="KW-0489">Methyltransferase</keyword>
<dbReference type="SMART" id="SM00822">
    <property type="entry name" value="PKS_KR"/>
    <property type="match status" value="1"/>
</dbReference>
<dbReference type="SMART" id="SM00826">
    <property type="entry name" value="PKS_DH"/>
    <property type="match status" value="1"/>
</dbReference>
<name>A0AAV9TJ70_9PEZI</name>
<dbReference type="EMBL" id="JASAOK010000018">
    <property type="protein sequence ID" value="KAK6222443.1"/>
    <property type="molecule type" value="Genomic_DNA"/>
</dbReference>
<feature type="domain" description="Carrier" evidence="9">
    <location>
        <begin position="2129"/>
        <end position="2206"/>
    </location>
</feature>
<keyword evidence="4" id="KW-0808">Transferase</keyword>
<dbReference type="GO" id="GO:0004315">
    <property type="term" value="F:3-oxoacyl-[acyl-carrier-protein] synthase activity"/>
    <property type="evidence" value="ECO:0007669"/>
    <property type="project" value="InterPro"/>
</dbReference>
<dbReference type="PANTHER" id="PTHR43775:SF49">
    <property type="entry name" value="SYNTHASE, PUTATIVE (JCVI)-RELATED"/>
    <property type="match status" value="1"/>
</dbReference>
<dbReference type="Gene3D" id="3.40.50.720">
    <property type="entry name" value="NAD(P)-binding Rossmann-like Domain"/>
    <property type="match status" value="1"/>
</dbReference>
<dbReference type="InterPro" id="IPR049551">
    <property type="entry name" value="PKS_DH_C"/>
</dbReference>
<dbReference type="InterPro" id="IPR050091">
    <property type="entry name" value="PKS_NRPS_Biosynth_Enz"/>
</dbReference>
<sequence length="2234" mass="239794">MAPAAPPEPIAVCGMAARLPGEVRTPAEFWDMLMAKRNGLVDWPRSSSTSDGGKSPVTAGRFDAAGFQSGTPVKNTLQAPQAYLLDHVSMGDFDPSFFPVGAKEASRMDPMQRQLLEVAYECAENAGAARNVFGGNTSASTSTNTRTGTGTREAASDLAARKDVGVFVGVFGEDWLQENVMDSQLAGLYRGTGFLDFLQANRVSFAMDWQGPSIVVKTGCSASLVALDMACHSLRAGECAAAVVLGVNLITSPLMTLLYTAQGLLSPSGCCRTFDAAANGYGRGEAVNAVFLRRLSDAERAGDPIRALVRASATGHDGRKVGQLKPDAAAQELLIRKAYALAGIPDSQFRDTAWIECHGTGTAVGDPIEMRSVANVFGRDGIVVGSVKPNVGHSEGAAGLTGLIKAVLSLEHNVIPPNIFFNTPNPLIPWKAAQLRVPVDPVPWPDGRKKRVSVNSFGVGGSNAHVIVEAGRPPKSLRSRVPTTEAARVLLLLSATHPWSLQKQVLNHRNYLLERLPASRDDVGGLLRDVAYTLGCRRHHFPLRTYTVVGVQQEPENEDQDKTKAVSGGLLTFGDAGHSGHVQDKTPPSRVAFVFTGQGAQSARMGYELLRDNNVFADSIRYLDQCLKTLPDNLAPDWTLFEELAKPAPESLMDETRYSLPCCAAVQIGLVNMFRAWGVLPAAVIGHSSGEVASAYAAGVLSARKAIIIAYLRGMVLEEVLDEDGETLRRRPGAMATVGLGAEQAARFLSPGAVIACDNSPSSTTVSGDDDAVQETLRKVAEADPQIRCHALRVRTAFHSHHVESSALKYEELLRPFLDAGETGRRFSSSCSLYSSVSGSLEQDAAKLVGSARYWRDSLAKPVLFRQALEQLLSCEHSPNNPRNTTPNTNNSLLLLLEIGPHPALRKPVTETLSALQRSSSSSSTTSEPQTLHIATLRRGERSDEALLRSAGELFVRGALTEANMESIFRPDGSASPASHCLTDLPPYAWHHGTQYLDPPRVASVYKSARRLPHELLGARVPDATDIEPCWRCVLEPDDQPAWLGHHVIDGQTVFPVAGFVAMAGEAVSRLGHGRVTNKGYFMRNVSVKTALVVPQGSTFELFTRLSQAQDQGQDHHLDDAAAEDNCLDGTWYDFHIMALVPDRDGDRWTSHCRGLVAASGAASAASSNGKACHDGTNIGPAPGPVTDNGSGTGLGTGFGDGDGDARTIDSAEWYSIADSVGLSYGPSLQGLQDITASTSRLAASATVYDYDDDDDEGEAGYALHPAVLDMGLQLNLVAMCQGLREKCDLLLLPTYIEELSVGADTTRTPQDNGSTPKAQDGRLEMRAEVRWVRKGRSLQGTITATTSAPDDYDREERLGHNSCRRLSLRNVKFMAKPPLARHTPQDAPVTTQQPQLASVFDWAPDAELIDTKIVGSVVEMTRLFAFKNPRVRVCIFARDGDVTLASTVTRALETEAMANGNVLSSLTYAAATTAELGLAQLSLHEDEQHDARLVPTWLDLSRDLPAQPEEGHSDFDLVLIDGPAALTRLCSISAPHQCALPVGPGGWLLVDRPSGEAETEIETDRKLEHLGFTLVSRSSPASDSINKGIHAARALLPSQKKDTGSRQRRVVIILATPALDELAQSLQSVLEEIGICSEIHVSYSGDQPLPAGDDDDEEAVIVSMLYLEQSPAEEALTAKSFRSYLDRLLAARQPRVWLLPPLQLGSTGPASLCHRPDTAWLIGLTRTARTEYPALDLTTIELDTANTPVRVAARAVARIIERLTQLGPGTGLGIPQHHRPDMDRELGVMDDGTVLIPRMTWSSLDDAATFAKADTTNGSDGPGLASFREDASYLLVGGLGGLGRSVCRWMAARGARHLVLFSRSASDPDAATIALVDELASMGCAVVRVGGCAEYFPAIERAVAAAEHSAPRGLAGVLHMPMVLRDRPLRDITWDDWTAVVDPKVRGAWNLHNALDRRRRVQLDFFVLFSSVSGIVGQHGQANYNAANAFLDAFALYRRGLGLPASVLDLGIVGHVGAVARDEALAAQFRKAGYVFLGEEAVLQAVGIAVGPSAPAQLVVGLAQDPQADNATRAVVWNRDPRMAKALGSGSGEGEQRAGASATDAIKRETQEIISWAKEDPAGLVTNARRESLASCLSRAVFQVLVTPLKQLPLTRNINSLGLDSFAAVELTAWIQQHFGVQLSTIEANTSINLLQLADLVMDRMVAKYRQANQPGKLLMAGNHQLHATTRTT</sequence>
<proteinExistence type="predicted"/>
<dbReference type="InterPro" id="IPR036291">
    <property type="entry name" value="NAD(P)-bd_dom_sf"/>
</dbReference>
<dbReference type="InterPro" id="IPR018201">
    <property type="entry name" value="Ketoacyl_synth_AS"/>
</dbReference>
<dbReference type="InterPro" id="IPR020807">
    <property type="entry name" value="PKS_DH"/>
</dbReference>
<evidence type="ECO:0000259" key="9">
    <source>
        <dbReference type="PROSITE" id="PS50075"/>
    </source>
</evidence>
<evidence type="ECO:0000256" key="7">
    <source>
        <dbReference type="PROSITE-ProRule" id="PRU01363"/>
    </source>
</evidence>
<dbReference type="GO" id="GO:0031177">
    <property type="term" value="F:phosphopantetheine binding"/>
    <property type="evidence" value="ECO:0007669"/>
    <property type="project" value="InterPro"/>
</dbReference>
<evidence type="ECO:0000256" key="2">
    <source>
        <dbReference type="ARBA" id="ARBA00022553"/>
    </source>
</evidence>
<dbReference type="SUPFAM" id="SSF52151">
    <property type="entry name" value="FabD/lysophospholipase-like"/>
    <property type="match status" value="1"/>
</dbReference>
<dbReference type="InterPro" id="IPR016036">
    <property type="entry name" value="Malonyl_transacylase_ACP-bd"/>
</dbReference>
<feature type="active site" description="Proton donor; for dehydratase activity" evidence="7">
    <location>
        <position position="1270"/>
    </location>
</feature>
<keyword evidence="1" id="KW-0596">Phosphopantetheine</keyword>
<evidence type="ECO:0000256" key="5">
    <source>
        <dbReference type="ARBA" id="ARBA00023002"/>
    </source>
</evidence>
<dbReference type="Pfam" id="PF00698">
    <property type="entry name" value="Acyl_transf_1"/>
    <property type="match status" value="1"/>
</dbReference>
<dbReference type="PROSITE" id="PS00606">
    <property type="entry name" value="KS3_1"/>
    <property type="match status" value="1"/>
</dbReference>
<feature type="region of interest" description="N-terminal hotdog fold" evidence="7">
    <location>
        <begin position="1014"/>
        <end position="1164"/>
    </location>
</feature>
<dbReference type="Pfam" id="PF14765">
    <property type="entry name" value="PS-DH"/>
    <property type="match status" value="1"/>
</dbReference>
<keyword evidence="2" id="KW-0597">Phosphoprotein</keyword>
<dbReference type="Pfam" id="PF02801">
    <property type="entry name" value="Ketoacyl-synt_C"/>
    <property type="match status" value="1"/>
</dbReference>
<feature type="region of interest" description="C-terminal hotdog fold" evidence="7">
    <location>
        <begin position="1206"/>
        <end position="1383"/>
    </location>
</feature>
<evidence type="ECO:0000259" key="10">
    <source>
        <dbReference type="PROSITE" id="PS52004"/>
    </source>
</evidence>
<evidence type="ECO:0000256" key="4">
    <source>
        <dbReference type="ARBA" id="ARBA00022679"/>
    </source>
</evidence>
<dbReference type="InterPro" id="IPR014043">
    <property type="entry name" value="Acyl_transferase_dom"/>
</dbReference>
<dbReference type="SUPFAM" id="SSF51735">
    <property type="entry name" value="NAD(P)-binding Rossmann-fold domains"/>
    <property type="match status" value="1"/>
</dbReference>
<protein>
    <submittedName>
        <fullName evidence="12">Uncharacterized protein</fullName>
    </submittedName>
</protein>
<dbReference type="InterPro" id="IPR013968">
    <property type="entry name" value="PKS_KR"/>
</dbReference>
<comment type="caution">
    <text evidence="12">The sequence shown here is derived from an EMBL/GenBank/DDBJ whole genome shotgun (WGS) entry which is preliminary data.</text>
</comment>
<dbReference type="Pfam" id="PF00109">
    <property type="entry name" value="ketoacyl-synt"/>
    <property type="match status" value="1"/>
</dbReference>
<dbReference type="PROSITE" id="PS52019">
    <property type="entry name" value="PKS_MFAS_DH"/>
    <property type="match status" value="1"/>
</dbReference>
<feature type="compositionally biased region" description="Low complexity" evidence="8">
    <location>
        <begin position="134"/>
        <end position="153"/>
    </location>
</feature>
<evidence type="ECO:0000313" key="13">
    <source>
        <dbReference type="Proteomes" id="UP001327957"/>
    </source>
</evidence>
<dbReference type="Proteomes" id="UP001327957">
    <property type="component" value="Unassembled WGS sequence"/>
</dbReference>
<dbReference type="SMART" id="SM00827">
    <property type="entry name" value="PKS_AT"/>
    <property type="match status" value="1"/>
</dbReference>
<feature type="domain" description="Ketosynthase family 3 (KS3)" evidence="10">
    <location>
        <begin position="7"/>
        <end position="470"/>
    </location>
</feature>